<feature type="binding site" evidence="3">
    <location>
        <begin position="7"/>
        <end position="14"/>
    </location>
    <ligand>
        <name>substrate</name>
    </ligand>
</feature>
<dbReference type="SMART" id="SM00855">
    <property type="entry name" value="PGAM"/>
    <property type="match status" value="1"/>
</dbReference>
<feature type="active site" description="Tele-phosphohistidine intermediate" evidence="2">
    <location>
        <position position="8"/>
    </location>
</feature>
<dbReference type="PROSITE" id="PS00175">
    <property type="entry name" value="PG_MUTASE"/>
    <property type="match status" value="1"/>
</dbReference>
<evidence type="ECO:0000313" key="4">
    <source>
        <dbReference type="EMBL" id="KAF4511785.1"/>
    </source>
</evidence>
<organism evidence="4 5">
    <name type="scientific">Ophiocordyceps sinensis</name>
    <dbReference type="NCBI Taxonomy" id="72228"/>
    <lineage>
        <taxon>Eukaryota</taxon>
        <taxon>Fungi</taxon>
        <taxon>Dikarya</taxon>
        <taxon>Ascomycota</taxon>
        <taxon>Pezizomycotina</taxon>
        <taxon>Sordariomycetes</taxon>
        <taxon>Hypocreomycetidae</taxon>
        <taxon>Hypocreales</taxon>
        <taxon>Ophiocordycipitaceae</taxon>
        <taxon>Ophiocordyceps</taxon>
    </lineage>
</organism>
<dbReference type="Proteomes" id="UP000557566">
    <property type="component" value="Unassembled WGS sequence"/>
</dbReference>
<dbReference type="Gene3D" id="3.40.50.1240">
    <property type="entry name" value="Phosphoglycerate mutase-like"/>
    <property type="match status" value="1"/>
</dbReference>
<dbReference type="GO" id="GO:0004331">
    <property type="term" value="F:fructose-2,6-bisphosphate 2-phosphatase activity"/>
    <property type="evidence" value="ECO:0007669"/>
    <property type="project" value="TreeGrafter"/>
</dbReference>
<dbReference type="GO" id="GO:0043456">
    <property type="term" value="P:regulation of pentose-phosphate shunt"/>
    <property type="evidence" value="ECO:0007669"/>
    <property type="project" value="TreeGrafter"/>
</dbReference>
<evidence type="ECO:0000256" key="3">
    <source>
        <dbReference type="PIRSR" id="PIRSR613078-2"/>
    </source>
</evidence>
<keyword evidence="1" id="KW-0378">Hydrolase</keyword>
<dbReference type="AlphaFoldDB" id="A0A8H4PWR4"/>
<evidence type="ECO:0000313" key="5">
    <source>
        <dbReference type="Proteomes" id="UP000557566"/>
    </source>
</evidence>
<dbReference type="PANTHER" id="PTHR46517">
    <property type="entry name" value="FRUCTOSE-2,6-BISPHOSPHATASE TIGAR"/>
    <property type="match status" value="1"/>
</dbReference>
<reference evidence="4 5" key="1">
    <citation type="journal article" date="2020" name="Genome Biol. Evol.">
        <title>A new high-quality draft genome assembly of the Chinese cordyceps Ophiocordyceps sinensis.</title>
        <authorList>
            <person name="Shu R."/>
            <person name="Zhang J."/>
            <person name="Meng Q."/>
            <person name="Zhang H."/>
            <person name="Zhou G."/>
            <person name="Li M."/>
            <person name="Wu P."/>
            <person name="Zhao Y."/>
            <person name="Chen C."/>
            <person name="Qin Q."/>
        </authorList>
    </citation>
    <scope>NUCLEOTIDE SEQUENCE [LARGE SCALE GENOMIC DNA]</scope>
    <source>
        <strain evidence="4 5">IOZ07</strain>
    </source>
</reference>
<dbReference type="OrthoDB" id="354304at2759"/>
<dbReference type="InterPro" id="IPR051695">
    <property type="entry name" value="Phosphoglycerate_Mutase"/>
</dbReference>
<evidence type="ECO:0000256" key="2">
    <source>
        <dbReference type="PIRSR" id="PIRSR613078-1"/>
    </source>
</evidence>
<accession>A0A8H4PWR4</accession>
<dbReference type="InterPro" id="IPR029033">
    <property type="entry name" value="His_PPase_superfam"/>
</dbReference>
<keyword evidence="5" id="KW-1185">Reference proteome</keyword>
<feature type="binding site" evidence="3">
    <location>
        <position position="58"/>
    </location>
    <ligand>
        <name>substrate</name>
    </ligand>
</feature>
<dbReference type="GO" id="GO:0005829">
    <property type="term" value="C:cytosol"/>
    <property type="evidence" value="ECO:0007669"/>
    <property type="project" value="TreeGrafter"/>
</dbReference>
<proteinExistence type="predicted"/>
<evidence type="ECO:0008006" key="6">
    <source>
        <dbReference type="Google" id="ProtNLM"/>
    </source>
</evidence>
<protein>
    <recommendedName>
        <fullName evidence="6">Phosphoglycerate mutase family protein</fullName>
    </recommendedName>
</protein>
<dbReference type="Pfam" id="PF00300">
    <property type="entry name" value="His_Phos_1"/>
    <property type="match status" value="1"/>
</dbReference>
<dbReference type="CDD" id="cd07067">
    <property type="entry name" value="HP_PGM_like"/>
    <property type="match status" value="1"/>
</dbReference>
<dbReference type="InterPro" id="IPR001345">
    <property type="entry name" value="PG/BPGM_mutase_AS"/>
</dbReference>
<dbReference type="SUPFAM" id="SSF53254">
    <property type="entry name" value="Phosphoglycerate mutase-like"/>
    <property type="match status" value="1"/>
</dbReference>
<dbReference type="PANTHER" id="PTHR46517:SF1">
    <property type="entry name" value="FRUCTOSE-2,6-BISPHOSPHATASE TIGAR"/>
    <property type="match status" value="1"/>
</dbReference>
<dbReference type="InterPro" id="IPR013078">
    <property type="entry name" value="His_Pase_superF_clade-1"/>
</dbReference>
<comment type="caution">
    <text evidence="4">The sequence shown here is derived from an EMBL/GenBank/DDBJ whole genome shotgun (WGS) entry which is preliminary data.</text>
</comment>
<dbReference type="GO" id="GO:0045820">
    <property type="term" value="P:negative regulation of glycolytic process"/>
    <property type="evidence" value="ECO:0007669"/>
    <property type="project" value="TreeGrafter"/>
</dbReference>
<gene>
    <name evidence="4" type="ORF">G6O67_000996</name>
</gene>
<evidence type="ECO:0000256" key="1">
    <source>
        <dbReference type="ARBA" id="ARBA00022801"/>
    </source>
</evidence>
<feature type="active site" description="Proton donor/acceptor" evidence="2">
    <location>
        <position position="87"/>
    </location>
</feature>
<sequence length="264" mass="28269">MRLFLIRHGESVDNVAGVYAGSRDSSLTAHGALQARRLASSLAQSCALTHILSSPLRRAAKTAEAVCDAQGPRALDLGVTLVPELREKDFGSLEGVSFRHGKPASHDAESAQSMRERVDRFWHEHMLPLLHGEAAAKTDTACAVVAHGVLLRALASLLFDKVPPSDKTLASGFHGNASATDGSVPWLPSWSNTGYLEVHLSAVSSQAEAAPGSWHLRIERVNCTSHLDSLKKTRGGIGSAPFDESQRTMKHFFSPKPKPPTDAG</sequence>
<name>A0A8H4PWR4_9HYPO</name>
<dbReference type="EMBL" id="JAAVMX010000002">
    <property type="protein sequence ID" value="KAF4511785.1"/>
    <property type="molecule type" value="Genomic_DNA"/>
</dbReference>